<dbReference type="RefSeq" id="XP_007767333.1">
    <property type="nucleotide sequence ID" value="XM_007769143.1"/>
</dbReference>
<dbReference type="OMA" id="AVWEIYS"/>
<dbReference type="GeneID" id="19207608"/>
<accession>A0A5M3MSX1</accession>
<dbReference type="Pfam" id="PF00144">
    <property type="entry name" value="Beta-lactamase"/>
    <property type="match status" value="1"/>
</dbReference>
<keyword evidence="4" id="KW-1185">Reference proteome</keyword>
<comment type="caution">
    <text evidence="3">The sequence shown here is derived from an EMBL/GenBank/DDBJ whole genome shotgun (WGS) entry which is preliminary data.</text>
</comment>
<dbReference type="InterPro" id="IPR001466">
    <property type="entry name" value="Beta-lactam-related"/>
</dbReference>
<organism evidence="3 4">
    <name type="scientific">Coniophora puteana (strain RWD-64-598)</name>
    <name type="common">Brown rot fungus</name>
    <dbReference type="NCBI Taxonomy" id="741705"/>
    <lineage>
        <taxon>Eukaryota</taxon>
        <taxon>Fungi</taxon>
        <taxon>Dikarya</taxon>
        <taxon>Basidiomycota</taxon>
        <taxon>Agaricomycotina</taxon>
        <taxon>Agaricomycetes</taxon>
        <taxon>Agaricomycetidae</taxon>
        <taxon>Boletales</taxon>
        <taxon>Coniophorineae</taxon>
        <taxon>Coniophoraceae</taxon>
        <taxon>Coniophora</taxon>
    </lineage>
</organism>
<evidence type="ECO:0000259" key="2">
    <source>
        <dbReference type="Pfam" id="PF00144"/>
    </source>
</evidence>
<dbReference type="PANTHER" id="PTHR22935">
    <property type="entry name" value="PENICILLIN-BINDING PROTEIN"/>
    <property type="match status" value="1"/>
</dbReference>
<proteinExistence type="inferred from homology"/>
<dbReference type="InterPro" id="IPR051478">
    <property type="entry name" value="Beta-lactamase-like_AB/R"/>
</dbReference>
<sequence length="356" mass="38871">RDDPIERWLPDFRYHTYLGSITLRSLMSHMSGLGRDWPAGDASGAWPRALVGGGPPPINNLDFPSLEMVLEAISETAPISAPYVYPVYSNTGYSLLGMANVAANRASEGRGAPTSHAGLVERDIFGPLAFNGTSFLPNDDTIQRLVVASVAPDEVDLDFQDLSNPACGQMSSLRDLVRASQMLLDPEREGQVSVISERTLSEWLRPIHSWFDGFSEVGAVWEIYSSKDSYGRTQKLYQKLGELAGHHTALTLNPASSYAIVILTTGPTSQTTDLTNFVIKRIQSVFDEEASAAARSTFEGTWESDDSLSRVQIAVQNGALFVREYILNGTDVLGVLQNASMPKPLALWTLAPGEFR</sequence>
<evidence type="ECO:0000313" key="4">
    <source>
        <dbReference type="Proteomes" id="UP000053558"/>
    </source>
</evidence>
<feature type="non-terminal residue" evidence="3">
    <location>
        <position position="1"/>
    </location>
</feature>
<comment type="similarity">
    <text evidence="1">Belongs to the beta-lactamase family.</text>
</comment>
<feature type="domain" description="Beta-lactamase-related" evidence="2">
    <location>
        <begin position="2"/>
        <end position="271"/>
    </location>
</feature>
<dbReference type="SUPFAM" id="SSF56601">
    <property type="entry name" value="beta-lactamase/transpeptidase-like"/>
    <property type="match status" value="1"/>
</dbReference>
<evidence type="ECO:0000256" key="1">
    <source>
        <dbReference type="ARBA" id="ARBA00038473"/>
    </source>
</evidence>
<dbReference type="AlphaFoldDB" id="A0A5M3MSX1"/>
<gene>
    <name evidence="3" type="ORF">CONPUDRAFT_53789</name>
</gene>
<dbReference type="KEGG" id="cput:CONPUDRAFT_53789"/>
<dbReference type="Gene3D" id="3.40.710.10">
    <property type="entry name" value="DD-peptidase/beta-lactamase superfamily"/>
    <property type="match status" value="1"/>
</dbReference>
<dbReference type="InterPro" id="IPR012338">
    <property type="entry name" value="Beta-lactam/transpept-like"/>
</dbReference>
<dbReference type="EMBL" id="JH711577">
    <property type="protein sequence ID" value="EIW81745.1"/>
    <property type="molecule type" value="Genomic_DNA"/>
</dbReference>
<evidence type="ECO:0000313" key="3">
    <source>
        <dbReference type="EMBL" id="EIW81745.1"/>
    </source>
</evidence>
<dbReference type="OrthoDB" id="428260at2759"/>
<dbReference type="Proteomes" id="UP000053558">
    <property type="component" value="Unassembled WGS sequence"/>
</dbReference>
<protein>
    <submittedName>
        <fullName evidence="3">Beta-lactamase transpeptidase-like protein</fullName>
    </submittedName>
</protein>
<name>A0A5M3MSX1_CONPW</name>
<dbReference type="PANTHER" id="PTHR22935:SF95">
    <property type="entry name" value="BETA-LACTAMASE-LIKE 1-RELATED"/>
    <property type="match status" value="1"/>
</dbReference>
<reference evidence="4" key="1">
    <citation type="journal article" date="2012" name="Science">
        <title>The Paleozoic origin of enzymatic lignin decomposition reconstructed from 31 fungal genomes.</title>
        <authorList>
            <person name="Floudas D."/>
            <person name="Binder M."/>
            <person name="Riley R."/>
            <person name="Barry K."/>
            <person name="Blanchette R.A."/>
            <person name="Henrissat B."/>
            <person name="Martinez A.T."/>
            <person name="Otillar R."/>
            <person name="Spatafora J.W."/>
            <person name="Yadav J.S."/>
            <person name="Aerts A."/>
            <person name="Benoit I."/>
            <person name="Boyd A."/>
            <person name="Carlson A."/>
            <person name="Copeland A."/>
            <person name="Coutinho P.M."/>
            <person name="de Vries R.P."/>
            <person name="Ferreira P."/>
            <person name="Findley K."/>
            <person name="Foster B."/>
            <person name="Gaskell J."/>
            <person name="Glotzer D."/>
            <person name="Gorecki P."/>
            <person name="Heitman J."/>
            <person name="Hesse C."/>
            <person name="Hori C."/>
            <person name="Igarashi K."/>
            <person name="Jurgens J.A."/>
            <person name="Kallen N."/>
            <person name="Kersten P."/>
            <person name="Kohler A."/>
            <person name="Kuees U."/>
            <person name="Kumar T.K.A."/>
            <person name="Kuo A."/>
            <person name="LaButti K."/>
            <person name="Larrondo L.F."/>
            <person name="Lindquist E."/>
            <person name="Ling A."/>
            <person name="Lombard V."/>
            <person name="Lucas S."/>
            <person name="Lundell T."/>
            <person name="Martin R."/>
            <person name="McLaughlin D.J."/>
            <person name="Morgenstern I."/>
            <person name="Morin E."/>
            <person name="Murat C."/>
            <person name="Nagy L.G."/>
            <person name="Nolan M."/>
            <person name="Ohm R.A."/>
            <person name="Patyshakuliyeva A."/>
            <person name="Rokas A."/>
            <person name="Ruiz-Duenas F.J."/>
            <person name="Sabat G."/>
            <person name="Salamov A."/>
            <person name="Samejima M."/>
            <person name="Schmutz J."/>
            <person name="Slot J.C."/>
            <person name="St John F."/>
            <person name="Stenlid J."/>
            <person name="Sun H."/>
            <person name="Sun S."/>
            <person name="Syed K."/>
            <person name="Tsang A."/>
            <person name="Wiebenga A."/>
            <person name="Young D."/>
            <person name="Pisabarro A."/>
            <person name="Eastwood D.C."/>
            <person name="Martin F."/>
            <person name="Cullen D."/>
            <person name="Grigoriev I.V."/>
            <person name="Hibbett D.S."/>
        </authorList>
    </citation>
    <scope>NUCLEOTIDE SEQUENCE [LARGE SCALE GENOMIC DNA]</scope>
    <source>
        <strain evidence="4">RWD-64-598 SS2</strain>
    </source>
</reference>